<evidence type="ECO:0000313" key="2">
    <source>
        <dbReference type="EMBL" id="AYO80337.1"/>
    </source>
</evidence>
<dbReference type="PANTHER" id="PTHR23419">
    <property type="entry name" value="DIVALENT CATION TOLERANCE CUTA-RELATED"/>
    <property type="match status" value="1"/>
</dbReference>
<comment type="similarity">
    <text evidence="1">Belongs to the CutA family.</text>
</comment>
<dbReference type="PANTHER" id="PTHR23419:SF8">
    <property type="entry name" value="FI09726P"/>
    <property type="match status" value="1"/>
</dbReference>
<dbReference type="Gene3D" id="3.30.70.120">
    <property type="match status" value="1"/>
</dbReference>
<proteinExistence type="inferred from homology"/>
<dbReference type="GO" id="GO:0005507">
    <property type="term" value="F:copper ion binding"/>
    <property type="evidence" value="ECO:0007669"/>
    <property type="project" value="TreeGrafter"/>
</dbReference>
<dbReference type="InterPro" id="IPR004323">
    <property type="entry name" value="Ion_tolerance_CutA"/>
</dbReference>
<dbReference type="GO" id="GO:0010038">
    <property type="term" value="P:response to metal ion"/>
    <property type="evidence" value="ECO:0007669"/>
    <property type="project" value="InterPro"/>
</dbReference>
<dbReference type="EMBL" id="CP033230">
    <property type="protein sequence ID" value="AYO80337.1"/>
    <property type="molecule type" value="Genomic_DNA"/>
</dbReference>
<gene>
    <name evidence="2" type="ORF">EBF16_27825</name>
</gene>
<protein>
    <submittedName>
        <fullName evidence="2">Divalent-cation tolerance protein CutA</fullName>
    </submittedName>
</protein>
<dbReference type="SUPFAM" id="SSF54913">
    <property type="entry name" value="GlnB-like"/>
    <property type="match status" value="1"/>
</dbReference>
<reference evidence="2 3" key="1">
    <citation type="submission" date="2018-10" db="EMBL/GenBank/DDBJ databases">
        <title>Characterization and genome analysis of a novel bacterium Sphingobium yanoikuyae SJTF8 capable of degrading PAHs.</title>
        <authorList>
            <person name="Yin C."/>
            <person name="Xiong W."/>
            <person name="Liang R."/>
        </authorList>
    </citation>
    <scope>NUCLEOTIDE SEQUENCE [LARGE SCALE GENOMIC DNA]</scope>
    <source>
        <strain evidence="2 3">SJTF8</strain>
    </source>
</reference>
<evidence type="ECO:0000313" key="3">
    <source>
        <dbReference type="Proteomes" id="UP000280708"/>
    </source>
</evidence>
<accession>A0A085K408</accession>
<dbReference type="RefSeq" id="WP_037509817.1">
    <property type="nucleotide sequence ID" value="NZ_CAIGKD010000009.1"/>
</dbReference>
<name>A0A085K408_SPHYA</name>
<evidence type="ECO:0000256" key="1">
    <source>
        <dbReference type="ARBA" id="ARBA00010169"/>
    </source>
</evidence>
<dbReference type="InterPro" id="IPR015867">
    <property type="entry name" value="N-reg_PII/ATP_PRibTrfase_C"/>
</dbReference>
<dbReference type="Pfam" id="PF03091">
    <property type="entry name" value="CutA1"/>
    <property type="match status" value="1"/>
</dbReference>
<organism evidence="2 3">
    <name type="scientific">Sphingobium yanoikuyae</name>
    <name type="common">Sphingomonas yanoikuyae</name>
    <dbReference type="NCBI Taxonomy" id="13690"/>
    <lineage>
        <taxon>Bacteria</taxon>
        <taxon>Pseudomonadati</taxon>
        <taxon>Pseudomonadota</taxon>
        <taxon>Alphaproteobacteria</taxon>
        <taxon>Sphingomonadales</taxon>
        <taxon>Sphingomonadaceae</taxon>
        <taxon>Sphingobium</taxon>
    </lineage>
</organism>
<dbReference type="Proteomes" id="UP000280708">
    <property type="component" value="Chromosome"/>
</dbReference>
<dbReference type="InterPro" id="IPR011322">
    <property type="entry name" value="N-reg_PII-like_a/b"/>
</dbReference>
<sequence>MSPERNELVLVYSLLGSAEQARAVARTLVEERLAACANILGPCTSIYEWQGKVEEGVEVPVLFKTSADRRDALMARVAQLHDYDVPAILALPVDAAHPPFAAWVAEQLA</sequence>
<dbReference type="AlphaFoldDB" id="A0A085K408"/>